<comment type="function">
    <text evidence="10">Catalyzes the transfer of pyrophosphate from adenosine triphosphate (ATP) to 6-hydroxymethyl-7,8-dihydropterin, an enzymatic step in folate biosynthesis pathway.</text>
</comment>
<dbReference type="InterPro" id="IPR035907">
    <property type="entry name" value="Hppk_sf"/>
</dbReference>
<keyword evidence="5 14" id="KW-0808">Transferase</keyword>
<evidence type="ECO:0000313" key="14">
    <source>
        <dbReference type="EMBL" id="MDC7681925.1"/>
    </source>
</evidence>
<dbReference type="Pfam" id="PF01288">
    <property type="entry name" value="HPPK"/>
    <property type="match status" value="1"/>
</dbReference>
<evidence type="ECO:0000256" key="12">
    <source>
        <dbReference type="ARBA" id="ARBA00033413"/>
    </source>
</evidence>
<dbReference type="Proteomes" id="UP001214854">
    <property type="component" value="Unassembled WGS sequence"/>
</dbReference>
<evidence type="ECO:0000256" key="7">
    <source>
        <dbReference type="ARBA" id="ARBA00022777"/>
    </source>
</evidence>
<comment type="caution">
    <text evidence="14">The sequence shown here is derived from an EMBL/GenBank/DDBJ whole genome shotgun (WGS) entry which is preliminary data.</text>
</comment>
<dbReference type="RefSeq" id="WP_272746438.1">
    <property type="nucleotide sequence ID" value="NZ_JAQQKX010000001.1"/>
</dbReference>
<keyword evidence="7" id="KW-0418">Kinase</keyword>
<accession>A0ABT5HPD5</accession>
<evidence type="ECO:0000256" key="2">
    <source>
        <dbReference type="ARBA" id="ARBA00005810"/>
    </source>
</evidence>
<evidence type="ECO:0000256" key="6">
    <source>
        <dbReference type="ARBA" id="ARBA00022741"/>
    </source>
</evidence>
<comment type="pathway">
    <text evidence="1">Cofactor biosynthesis; tetrahydrofolate biosynthesis; 2-amino-4-hydroxy-6-hydroxymethyl-7,8-dihydropteridine diphosphate from 7,8-dihydroneopterin triphosphate: step 4/4.</text>
</comment>
<dbReference type="NCBIfam" id="TIGR01498">
    <property type="entry name" value="folK"/>
    <property type="match status" value="1"/>
</dbReference>
<protein>
    <recommendedName>
        <fullName evidence="4">2-amino-4-hydroxy-6-hydroxymethyldihydropteridine pyrophosphokinase</fullName>
        <ecNumber evidence="3">2.7.6.3</ecNumber>
    </recommendedName>
    <alternativeName>
        <fullName evidence="11">6-hydroxymethyl-7,8-dihydropterin pyrophosphokinase</fullName>
    </alternativeName>
    <alternativeName>
        <fullName evidence="12">7,8-dihydro-6-hydroxymethylpterin-pyrophosphokinase</fullName>
    </alternativeName>
</protein>
<reference evidence="14 15" key="1">
    <citation type="submission" date="2023-01" db="EMBL/GenBank/DDBJ databases">
        <title>Novel species of the genus Asticcacaulis isolated from rivers.</title>
        <authorList>
            <person name="Lu H."/>
        </authorList>
    </citation>
    <scope>NUCLEOTIDE SEQUENCE [LARGE SCALE GENOMIC DNA]</scope>
    <source>
        <strain evidence="14 15">BYS171W</strain>
    </source>
</reference>
<keyword evidence="8" id="KW-0067">ATP-binding</keyword>
<evidence type="ECO:0000259" key="13">
    <source>
        <dbReference type="Pfam" id="PF01288"/>
    </source>
</evidence>
<dbReference type="EMBL" id="JAQQKX010000001">
    <property type="protein sequence ID" value="MDC7681925.1"/>
    <property type="molecule type" value="Genomic_DNA"/>
</dbReference>
<gene>
    <name evidence="14" type="primary">folK</name>
    <name evidence="14" type="ORF">PQU92_01465</name>
</gene>
<dbReference type="EC" id="2.7.6.3" evidence="3"/>
<sequence length="195" mass="21726">MPDKIHKSHTETSRRGQGVFVAFGSNISFGDYTALQLLDHVVKRLNRAHVTVEQVSRLWRSQAWPNPEDPEFHNAVMRVTTDCDPIALLGVLHAVESETGRVRSNDYANVINVPANAPRVLDLDLIAFDDHRSEDGLILPHPRAHERGFVMGPLSEIAPDWVHPVLKRTARELFAQVTVATDAYPAEETAGLLGR</sequence>
<evidence type="ECO:0000256" key="10">
    <source>
        <dbReference type="ARBA" id="ARBA00029409"/>
    </source>
</evidence>
<evidence type="ECO:0000256" key="11">
    <source>
        <dbReference type="ARBA" id="ARBA00029766"/>
    </source>
</evidence>
<comment type="similarity">
    <text evidence="2">Belongs to the HPPK family.</text>
</comment>
<evidence type="ECO:0000256" key="5">
    <source>
        <dbReference type="ARBA" id="ARBA00022679"/>
    </source>
</evidence>
<evidence type="ECO:0000256" key="4">
    <source>
        <dbReference type="ARBA" id="ARBA00016218"/>
    </source>
</evidence>
<dbReference type="SUPFAM" id="SSF55083">
    <property type="entry name" value="6-hydroxymethyl-7,8-dihydropterin pyrophosphokinase, HPPK"/>
    <property type="match status" value="1"/>
</dbReference>
<dbReference type="PANTHER" id="PTHR43071">
    <property type="entry name" value="2-AMINO-4-HYDROXY-6-HYDROXYMETHYLDIHYDROPTERIDINE PYROPHOSPHOKINASE"/>
    <property type="match status" value="1"/>
</dbReference>
<keyword evidence="15" id="KW-1185">Reference proteome</keyword>
<evidence type="ECO:0000256" key="8">
    <source>
        <dbReference type="ARBA" id="ARBA00022840"/>
    </source>
</evidence>
<keyword evidence="9" id="KW-0289">Folate biosynthesis</keyword>
<organism evidence="14 15">
    <name type="scientific">Asticcacaulis aquaticus</name>
    <dbReference type="NCBI Taxonomy" id="2984212"/>
    <lineage>
        <taxon>Bacteria</taxon>
        <taxon>Pseudomonadati</taxon>
        <taxon>Pseudomonadota</taxon>
        <taxon>Alphaproteobacteria</taxon>
        <taxon>Caulobacterales</taxon>
        <taxon>Caulobacteraceae</taxon>
        <taxon>Asticcacaulis</taxon>
    </lineage>
</organism>
<dbReference type="Gene3D" id="3.30.70.560">
    <property type="entry name" value="7,8-Dihydro-6-hydroxymethylpterin-pyrophosphokinase HPPK"/>
    <property type="match status" value="1"/>
</dbReference>
<dbReference type="GO" id="GO:0003848">
    <property type="term" value="F:2-amino-4-hydroxy-6-hydroxymethyldihydropteridine diphosphokinase activity"/>
    <property type="evidence" value="ECO:0007669"/>
    <property type="project" value="UniProtKB-EC"/>
</dbReference>
<feature type="domain" description="7,8-dihydro-6-hydroxymethylpterin-pyrophosphokinase" evidence="13">
    <location>
        <begin position="20"/>
        <end position="159"/>
    </location>
</feature>
<dbReference type="CDD" id="cd00483">
    <property type="entry name" value="HPPK"/>
    <property type="match status" value="1"/>
</dbReference>
<proteinExistence type="inferred from homology"/>
<evidence type="ECO:0000256" key="1">
    <source>
        <dbReference type="ARBA" id="ARBA00005051"/>
    </source>
</evidence>
<name>A0ABT5HPD5_9CAUL</name>
<evidence type="ECO:0000256" key="3">
    <source>
        <dbReference type="ARBA" id="ARBA00013253"/>
    </source>
</evidence>
<evidence type="ECO:0000256" key="9">
    <source>
        <dbReference type="ARBA" id="ARBA00022909"/>
    </source>
</evidence>
<dbReference type="InterPro" id="IPR000550">
    <property type="entry name" value="Hppk"/>
</dbReference>
<evidence type="ECO:0000313" key="15">
    <source>
        <dbReference type="Proteomes" id="UP001214854"/>
    </source>
</evidence>
<dbReference type="PANTHER" id="PTHR43071:SF1">
    <property type="entry name" value="2-AMINO-4-HYDROXY-6-HYDROXYMETHYLDIHYDROPTERIDINE PYROPHOSPHOKINASE"/>
    <property type="match status" value="1"/>
</dbReference>
<keyword evidence="6" id="KW-0547">Nucleotide-binding</keyword>